<feature type="domain" description="AprE-like beta-barrel" evidence="12">
    <location>
        <begin position="308"/>
        <end position="400"/>
    </location>
</feature>
<keyword evidence="8 9" id="KW-0472">Membrane</keyword>
<reference evidence="13 14" key="1">
    <citation type="journal article" date="2021" name="Sci. Rep.">
        <title>Genome analysis of a halophilic bacterium Halomonas malpeensis YU-PRIM-29(T) reveals its exopolysaccharide and pigment producing capabilities.</title>
        <authorList>
            <person name="Athmika"/>
            <person name="Ghate S.D."/>
            <person name="Arun A.B."/>
            <person name="Rao S.S."/>
            <person name="Kumar S.T.A."/>
            <person name="Kandiyil M.K."/>
            <person name="Saptami K."/>
            <person name="Rekha P.D."/>
        </authorList>
    </citation>
    <scope>NUCLEOTIDE SEQUENCE [LARGE SCALE GENOMIC DNA]</scope>
    <source>
        <strain evidence="14">prim 29</strain>
    </source>
</reference>
<sequence length="422" mass="46900">MSARRREEGALPALPARNTDEPDRDTRVLDLDEDEKRFEPDADEARVIRSGRVVWLCFAILLGLGLWAYFAELVEVSTGSGRVIPTSREQVVQSLEGGILADLRVREGDIVEPGQILAQLDPTQSQSNVEESAVRRRAALARVARLEAEVNDAELVFPAELDDYPELVELERLLYQTRRRGLEQSLAGVNESLALVREELGITRSLMEIGAASNVEVLRLQRQATELQLQAADIRSEYLILAREELSEAKAEVEALSSVIRGRSDTLTRLTLRSPVRGIVKDIEVTTTGGVIPPNGRLMAIVPLDDQLRIEARISPRDIAFIYPGQPAKVKITAYDYATFGGLDGEVVLISPDTLQDETQPDVFYYRVIILTDRDALISENGTRYPIVPGMVATVDIRTGSKTVFDYLVKPISLAREALRER</sequence>
<feature type="coiled-coil region" evidence="10">
    <location>
        <begin position="217"/>
        <end position="259"/>
    </location>
</feature>
<evidence type="ECO:0000256" key="1">
    <source>
        <dbReference type="ARBA" id="ARBA00004377"/>
    </source>
</evidence>
<evidence type="ECO:0000313" key="14">
    <source>
        <dbReference type="Proteomes" id="UP001319882"/>
    </source>
</evidence>
<dbReference type="Gene3D" id="2.40.50.100">
    <property type="match status" value="1"/>
</dbReference>
<organism evidence="13 14">
    <name type="scientific">Vreelandella malpeensis</name>
    <dbReference type="NCBI Taxonomy" id="1172368"/>
    <lineage>
        <taxon>Bacteria</taxon>
        <taxon>Pseudomonadati</taxon>
        <taxon>Pseudomonadota</taxon>
        <taxon>Gammaproteobacteria</taxon>
        <taxon>Oceanospirillales</taxon>
        <taxon>Halomonadaceae</taxon>
        <taxon>Vreelandella</taxon>
    </lineage>
</organism>
<dbReference type="NCBIfam" id="TIGR01843">
    <property type="entry name" value="type_I_hlyD"/>
    <property type="match status" value="1"/>
</dbReference>
<gene>
    <name evidence="13" type="ORF">GEV37_02815</name>
</gene>
<dbReference type="InterPro" id="IPR006144">
    <property type="entry name" value="Secretion_HlyD_CS"/>
</dbReference>
<dbReference type="InterPro" id="IPR058982">
    <property type="entry name" value="Beta-barrel_AprE"/>
</dbReference>
<name>A0ABS8DP59_9GAMM</name>
<keyword evidence="4 9" id="KW-1003">Cell membrane</keyword>
<evidence type="ECO:0000256" key="9">
    <source>
        <dbReference type="RuleBase" id="RU365093"/>
    </source>
</evidence>
<comment type="caution">
    <text evidence="13">The sequence shown here is derived from an EMBL/GenBank/DDBJ whole genome shotgun (WGS) entry which is preliminary data.</text>
</comment>
<evidence type="ECO:0000256" key="10">
    <source>
        <dbReference type="SAM" id="Coils"/>
    </source>
</evidence>
<evidence type="ECO:0000259" key="12">
    <source>
        <dbReference type="Pfam" id="PF26002"/>
    </source>
</evidence>
<proteinExistence type="inferred from homology"/>
<dbReference type="PANTHER" id="PTHR30386:SF26">
    <property type="entry name" value="TRANSPORT PROTEIN COMB"/>
    <property type="match status" value="1"/>
</dbReference>
<dbReference type="RefSeq" id="WP_227388654.1">
    <property type="nucleotide sequence ID" value="NZ_JBHSCJ010000003.1"/>
</dbReference>
<dbReference type="Gene3D" id="2.40.30.170">
    <property type="match status" value="1"/>
</dbReference>
<evidence type="ECO:0000256" key="2">
    <source>
        <dbReference type="ARBA" id="ARBA00009477"/>
    </source>
</evidence>
<accession>A0ABS8DP59</accession>
<dbReference type="Proteomes" id="UP001319882">
    <property type="component" value="Unassembled WGS sequence"/>
</dbReference>
<protein>
    <recommendedName>
        <fullName evidence="9">Membrane fusion protein (MFP) family protein</fullName>
    </recommendedName>
</protein>
<evidence type="ECO:0000256" key="7">
    <source>
        <dbReference type="ARBA" id="ARBA00022989"/>
    </source>
</evidence>
<comment type="subcellular location">
    <subcellularLocation>
        <location evidence="1 9">Cell inner membrane</location>
        <topology evidence="1 9">Single-pass membrane protein</topology>
    </subcellularLocation>
</comment>
<evidence type="ECO:0000256" key="11">
    <source>
        <dbReference type="SAM" id="MobiDB-lite"/>
    </source>
</evidence>
<comment type="similarity">
    <text evidence="2 9">Belongs to the membrane fusion protein (MFP) (TC 8.A.1) family.</text>
</comment>
<evidence type="ECO:0000256" key="8">
    <source>
        <dbReference type="ARBA" id="ARBA00023136"/>
    </source>
</evidence>
<evidence type="ECO:0000256" key="3">
    <source>
        <dbReference type="ARBA" id="ARBA00022448"/>
    </source>
</evidence>
<dbReference type="Pfam" id="PF26002">
    <property type="entry name" value="Beta-barrel_AprE"/>
    <property type="match status" value="1"/>
</dbReference>
<dbReference type="PRINTS" id="PR01490">
    <property type="entry name" value="RTXTOXIND"/>
</dbReference>
<feature type="region of interest" description="Disordered" evidence="11">
    <location>
        <begin position="1"/>
        <end position="27"/>
    </location>
</feature>
<dbReference type="InterPro" id="IPR050739">
    <property type="entry name" value="MFP"/>
</dbReference>
<keyword evidence="5 9" id="KW-0997">Cell inner membrane</keyword>
<dbReference type="EMBL" id="WHVL01000001">
    <property type="protein sequence ID" value="MCB8888055.1"/>
    <property type="molecule type" value="Genomic_DNA"/>
</dbReference>
<feature type="transmembrane region" description="Helical" evidence="9">
    <location>
        <begin position="53"/>
        <end position="70"/>
    </location>
</feature>
<evidence type="ECO:0000313" key="13">
    <source>
        <dbReference type="EMBL" id="MCB8888055.1"/>
    </source>
</evidence>
<evidence type="ECO:0000256" key="4">
    <source>
        <dbReference type="ARBA" id="ARBA00022475"/>
    </source>
</evidence>
<dbReference type="PANTHER" id="PTHR30386">
    <property type="entry name" value="MEMBRANE FUSION SUBUNIT OF EMRAB-TOLC MULTIDRUG EFFLUX PUMP"/>
    <property type="match status" value="1"/>
</dbReference>
<dbReference type="InterPro" id="IPR010129">
    <property type="entry name" value="T1SS_HlyD"/>
</dbReference>
<evidence type="ECO:0000256" key="6">
    <source>
        <dbReference type="ARBA" id="ARBA00022692"/>
    </source>
</evidence>
<feature type="coiled-coil region" evidence="10">
    <location>
        <begin position="129"/>
        <end position="156"/>
    </location>
</feature>
<dbReference type="PROSITE" id="PS00543">
    <property type="entry name" value="HLYD_FAMILY"/>
    <property type="match status" value="1"/>
</dbReference>
<keyword evidence="14" id="KW-1185">Reference proteome</keyword>
<evidence type="ECO:0000256" key="5">
    <source>
        <dbReference type="ARBA" id="ARBA00022519"/>
    </source>
</evidence>
<keyword evidence="6 9" id="KW-0812">Transmembrane</keyword>
<keyword evidence="3 9" id="KW-0813">Transport</keyword>
<keyword evidence="10" id="KW-0175">Coiled coil</keyword>
<feature type="compositionally biased region" description="Basic and acidic residues" evidence="11">
    <location>
        <begin position="18"/>
        <end position="27"/>
    </location>
</feature>
<keyword evidence="7 9" id="KW-1133">Transmembrane helix</keyword>